<accession>A0A2J6R655</accession>
<dbReference type="STRING" id="1149755.A0A2J6R655"/>
<dbReference type="AlphaFoldDB" id="A0A2J6R655"/>
<feature type="region of interest" description="Disordered" evidence="1">
    <location>
        <begin position="157"/>
        <end position="424"/>
    </location>
</feature>
<evidence type="ECO:0000313" key="3">
    <source>
        <dbReference type="Proteomes" id="UP000235786"/>
    </source>
</evidence>
<feature type="compositionally biased region" description="Polar residues" evidence="1">
    <location>
        <begin position="315"/>
        <end position="332"/>
    </location>
</feature>
<evidence type="ECO:0000256" key="1">
    <source>
        <dbReference type="SAM" id="MobiDB-lite"/>
    </source>
</evidence>
<feature type="compositionally biased region" description="Polar residues" evidence="1">
    <location>
        <begin position="285"/>
        <end position="307"/>
    </location>
</feature>
<dbReference type="OrthoDB" id="5204833at2759"/>
<evidence type="ECO:0008006" key="4">
    <source>
        <dbReference type="Google" id="ProtNLM"/>
    </source>
</evidence>
<feature type="compositionally biased region" description="Basic residues" evidence="1">
    <location>
        <begin position="1"/>
        <end position="10"/>
    </location>
</feature>
<reference evidence="2 3" key="1">
    <citation type="submission" date="2016-04" db="EMBL/GenBank/DDBJ databases">
        <title>A degradative enzymes factory behind the ericoid mycorrhizal symbiosis.</title>
        <authorList>
            <consortium name="DOE Joint Genome Institute"/>
            <person name="Martino E."/>
            <person name="Morin E."/>
            <person name="Grelet G."/>
            <person name="Kuo A."/>
            <person name="Kohler A."/>
            <person name="Daghino S."/>
            <person name="Barry K."/>
            <person name="Choi C."/>
            <person name="Cichocki N."/>
            <person name="Clum A."/>
            <person name="Copeland A."/>
            <person name="Hainaut M."/>
            <person name="Haridas S."/>
            <person name="Labutti K."/>
            <person name="Lindquist E."/>
            <person name="Lipzen A."/>
            <person name="Khouja H.-R."/>
            <person name="Murat C."/>
            <person name="Ohm R."/>
            <person name="Olson A."/>
            <person name="Spatafora J."/>
            <person name="Veneault-Fourrey C."/>
            <person name="Henrissat B."/>
            <person name="Grigoriev I."/>
            <person name="Martin F."/>
            <person name="Perotto S."/>
        </authorList>
    </citation>
    <scope>NUCLEOTIDE SEQUENCE [LARGE SCALE GENOMIC DNA]</scope>
    <source>
        <strain evidence="2 3">F</strain>
    </source>
</reference>
<feature type="compositionally biased region" description="Low complexity" evidence="1">
    <location>
        <begin position="377"/>
        <end position="393"/>
    </location>
</feature>
<dbReference type="EMBL" id="KZ613954">
    <property type="protein sequence ID" value="PMD34002.1"/>
    <property type="molecule type" value="Genomic_DNA"/>
</dbReference>
<evidence type="ECO:0000313" key="2">
    <source>
        <dbReference type="EMBL" id="PMD34002.1"/>
    </source>
</evidence>
<feature type="compositionally biased region" description="Basic residues" evidence="1">
    <location>
        <begin position="631"/>
        <end position="643"/>
    </location>
</feature>
<sequence length="660" mass="71617">MTPPRRRSSRLRGTTMTPKKPINYASNRLESLAERDETPTSGAQSNLDAIVSSPLAPRTPATAGRIKPSLEEMHPSKAHHSTTQGFDSGLRLGFVDLDATGLDQPSGVKQQTPSKISAPTFDFRFAHPAPRLGPEAQRMMDELREEALRIKVKLAAEREEQKRSVEEDATDGVGGRKIAQPKSKVGRFSDIHMTEFKKMDSIEGHPSAFRALPGRFTPTKASLKRSPSKAQLDDKEGGHKNKGHANEETERLENAAPAKRARKRTDDDTSTARPPSTDDKKVIPTTPTLPRSQSSFLSSIRTPTQASLARATSAKKPTTQIPTLSRSPSKPNLNVMPKTFTKSTTMSNLASAPKSEPRSFLHSPSKFDRVKSILRYPSSSAKKPSAKPTSIPSLSRSPSKPNLDKSLPPIPTTPGENGTSKTAKHVDFTPDTINKHAAAVLNTPSPLKSGIPRSTSKTSLGVKYLGSAKTSANVQYPNIADHPSLEADATLVEYPSLADVRLLSEEPRQTMPPRLPPSVPGTFTFRSDHTISFGASPKGFGSSPGQASVRQVGHSILPNNMPGAFPGSNKENAERLPAVPHGMANKKRRRVDSEDEAEEEIERSPKKHKAAVAEGQMLMAPDLQAGEKTTRKSKLSSPTKKKGVLSLSRLNMLARPKMRK</sequence>
<feature type="compositionally biased region" description="Basic and acidic residues" evidence="1">
    <location>
        <begin position="231"/>
        <end position="253"/>
    </location>
</feature>
<dbReference type="Proteomes" id="UP000235786">
    <property type="component" value="Unassembled WGS sequence"/>
</dbReference>
<keyword evidence="3" id="KW-1185">Reference proteome</keyword>
<feature type="compositionally biased region" description="Polar residues" evidence="1">
    <location>
        <begin position="340"/>
        <end position="350"/>
    </location>
</feature>
<feature type="region of interest" description="Disordered" evidence="1">
    <location>
        <begin position="568"/>
        <end position="647"/>
    </location>
</feature>
<protein>
    <recommendedName>
        <fullName evidence="4">Erythromycin esterase</fullName>
    </recommendedName>
</protein>
<feature type="compositionally biased region" description="Basic and acidic residues" evidence="1">
    <location>
        <begin position="187"/>
        <end position="203"/>
    </location>
</feature>
<feature type="compositionally biased region" description="Basic and acidic residues" evidence="1">
    <location>
        <begin position="157"/>
        <end position="166"/>
    </location>
</feature>
<feature type="region of interest" description="Disordered" evidence="1">
    <location>
        <begin position="1"/>
        <end position="87"/>
    </location>
</feature>
<gene>
    <name evidence="2" type="ORF">L207DRAFT_547378</name>
</gene>
<name>A0A2J6R655_HYAVF</name>
<proteinExistence type="predicted"/>
<feature type="compositionally biased region" description="Basic and acidic residues" evidence="1">
    <location>
        <begin position="355"/>
        <end position="371"/>
    </location>
</feature>
<organism evidence="2 3">
    <name type="scientific">Hyaloscypha variabilis (strain UAMH 11265 / GT02V1 / F)</name>
    <name type="common">Meliniomyces variabilis</name>
    <dbReference type="NCBI Taxonomy" id="1149755"/>
    <lineage>
        <taxon>Eukaryota</taxon>
        <taxon>Fungi</taxon>
        <taxon>Dikarya</taxon>
        <taxon>Ascomycota</taxon>
        <taxon>Pezizomycotina</taxon>
        <taxon>Leotiomycetes</taxon>
        <taxon>Helotiales</taxon>
        <taxon>Hyaloscyphaceae</taxon>
        <taxon>Hyaloscypha</taxon>
        <taxon>Hyaloscypha variabilis</taxon>
    </lineage>
</organism>